<accession>A0A9D1E6Z3</accession>
<sequence length="71" mass="8072">MMKKLTAAEALENLIRSIHISLGEIQSGDSADEFAYGEKVAYVECLEILQLWEMAEKYGLDYDVEERFPLG</sequence>
<evidence type="ECO:0000313" key="2">
    <source>
        <dbReference type="Proteomes" id="UP000823913"/>
    </source>
</evidence>
<gene>
    <name evidence="1" type="ORF">IAB94_06280</name>
</gene>
<proteinExistence type="predicted"/>
<name>A0A9D1E6Z3_9FIRM</name>
<reference evidence="1" key="1">
    <citation type="submission" date="2020-10" db="EMBL/GenBank/DDBJ databases">
        <authorList>
            <person name="Gilroy R."/>
        </authorList>
    </citation>
    <scope>NUCLEOTIDE SEQUENCE</scope>
    <source>
        <strain evidence="1">ChiW16-3235</strain>
    </source>
</reference>
<protein>
    <submittedName>
        <fullName evidence="1">Uncharacterized protein</fullName>
    </submittedName>
</protein>
<organism evidence="1 2">
    <name type="scientific">Candidatus Coproplasma avicola</name>
    <dbReference type="NCBI Taxonomy" id="2840744"/>
    <lineage>
        <taxon>Bacteria</taxon>
        <taxon>Bacillati</taxon>
        <taxon>Bacillota</taxon>
        <taxon>Clostridia</taxon>
        <taxon>Eubacteriales</taxon>
        <taxon>Candidatus Coproplasma</taxon>
    </lineage>
</organism>
<evidence type="ECO:0000313" key="1">
    <source>
        <dbReference type="EMBL" id="HIR67633.1"/>
    </source>
</evidence>
<reference evidence="1" key="2">
    <citation type="journal article" date="2021" name="PeerJ">
        <title>Extensive microbial diversity within the chicken gut microbiome revealed by metagenomics and culture.</title>
        <authorList>
            <person name="Gilroy R."/>
            <person name="Ravi A."/>
            <person name="Getino M."/>
            <person name="Pursley I."/>
            <person name="Horton D.L."/>
            <person name="Alikhan N.F."/>
            <person name="Baker D."/>
            <person name="Gharbi K."/>
            <person name="Hall N."/>
            <person name="Watson M."/>
            <person name="Adriaenssens E.M."/>
            <person name="Foster-Nyarko E."/>
            <person name="Jarju S."/>
            <person name="Secka A."/>
            <person name="Antonio M."/>
            <person name="Oren A."/>
            <person name="Chaudhuri R.R."/>
            <person name="La Ragione R."/>
            <person name="Hildebrand F."/>
            <person name="Pallen M.J."/>
        </authorList>
    </citation>
    <scope>NUCLEOTIDE SEQUENCE</scope>
    <source>
        <strain evidence="1">ChiW16-3235</strain>
    </source>
</reference>
<dbReference type="EMBL" id="DVHK01000128">
    <property type="protein sequence ID" value="HIR67633.1"/>
    <property type="molecule type" value="Genomic_DNA"/>
</dbReference>
<dbReference type="AlphaFoldDB" id="A0A9D1E6Z3"/>
<dbReference type="Proteomes" id="UP000823913">
    <property type="component" value="Unassembled WGS sequence"/>
</dbReference>
<comment type="caution">
    <text evidence="1">The sequence shown here is derived from an EMBL/GenBank/DDBJ whole genome shotgun (WGS) entry which is preliminary data.</text>
</comment>